<sequence length="412" mass="48758">MPFRKVEDTLVCSNGHTISNTLAERDEQEFGPVGKRKRIHRQKKEKQQKRACSNEDAFRVFYALWIHAKEFFRTKDERLFLLWTEQFRINEWTGMRVQRILKEIIIGKTQELGDEYALYKEAYDKIRKLKPETLKCDLGHTSTETVVDEVEVESPTKTIDRDPNASFCDFYTTVYLSVRREAEVSGGIYTFSEHGRRFSQFDYDKHLDEISTNYKDKFACSFSKDIDSFAAVDCKLRCYSQPGYDSTDESKRGMNSTGCITMENEMLKYKYRTLFVMDTDMALKYLHILFIEYNMDKIGINRIRFLKYFKKWLGVFGADRLYLPEVDYSLYILTYVVQFHPEYTDQYLSKISNYTNLTRNNIVGRINQNKKLLNRSCSPGFPQKTSRIFTRFNSARSLLRGIFYRNSRSKNE</sequence>
<evidence type="ECO:0000313" key="1">
    <source>
        <dbReference type="EMBL" id="ORD94192.1"/>
    </source>
</evidence>
<dbReference type="AlphaFoldDB" id="A0A1Y1S6X7"/>
<accession>A0A1Y1S6X7</accession>
<dbReference type="EMBL" id="LWDP01000030">
    <property type="protein sequence ID" value="ORD94192.1"/>
    <property type="molecule type" value="Genomic_DNA"/>
</dbReference>
<comment type="caution">
    <text evidence="1">The sequence shown here is derived from an EMBL/GenBank/DDBJ whole genome shotgun (WGS) entry which is preliminary data.</text>
</comment>
<reference evidence="1 2" key="1">
    <citation type="journal article" date="2017" name="Environ. Microbiol.">
        <title>Decay of the glycolytic pathway and adaptation to intranuclear parasitism within Enterocytozoonidae microsporidia.</title>
        <authorList>
            <person name="Wiredu Boakye D."/>
            <person name="Jaroenlak P."/>
            <person name="Prachumwat A."/>
            <person name="Williams T.A."/>
            <person name="Bateman K.S."/>
            <person name="Itsathitphaisarn O."/>
            <person name="Sritunyalucksana K."/>
            <person name="Paszkiewicz K.H."/>
            <person name="Moore K.A."/>
            <person name="Stentiford G.D."/>
            <person name="Williams B.A."/>
        </authorList>
    </citation>
    <scope>NUCLEOTIDE SEQUENCE [LARGE SCALE GENOMIC DNA]</scope>
    <source>
        <strain evidence="1 2">GB1</strain>
    </source>
</reference>
<organism evidence="1 2">
    <name type="scientific">Enterospora canceri</name>
    <dbReference type="NCBI Taxonomy" id="1081671"/>
    <lineage>
        <taxon>Eukaryota</taxon>
        <taxon>Fungi</taxon>
        <taxon>Fungi incertae sedis</taxon>
        <taxon>Microsporidia</taxon>
        <taxon>Enterocytozoonidae</taxon>
        <taxon>Enterospora</taxon>
    </lineage>
</organism>
<dbReference type="Proteomes" id="UP000192639">
    <property type="component" value="Unassembled WGS sequence"/>
</dbReference>
<protein>
    <submittedName>
        <fullName evidence="1">Uncharacterized protein</fullName>
    </submittedName>
</protein>
<dbReference type="VEuPathDB" id="MicrosporidiaDB:ECANGB1_1071"/>
<keyword evidence="2" id="KW-1185">Reference proteome</keyword>
<name>A0A1Y1S6X7_9MICR</name>
<gene>
    <name evidence="1" type="ORF">ECANGB1_1071</name>
</gene>
<dbReference type="OrthoDB" id="2196304at2759"/>
<evidence type="ECO:0000313" key="2">
    <source>
        <dbReference type="Proteomes" id="UP000192639"/>
    </source>
</evidence>
<proteinExistence type="predicted"/>